<proteinExistence type="predicted"/>
<dbReference type="SUPFAM" id="SSF53335">
    <property type="entry name" value="S-adenosyl-L-methionine-dependent methyltransferases"/>
    <property type="match status" value="1"/>
</dbReference>
<evidence type="ECO:0000256" key="2">
    <source>
        <dbReference type="ARBA" id="ARBA00022679"/>
    </source>
</evidence>
<dbReference type="SUPFAM" id="SSF143437">
    <property type="entry name" value="THUMP domain-like"/>
    <property type="match status" value="1"/>
</dbReference>
<dbReference type="AlphaFoldDB" id="M1XLM2"/>
<keyword evidence="1 6" id="KW-0489">Methyltransferase</keyword>
<evidence type="ECO:0000313" key="6">
    <source>
        <dbReference type="EMBL" id="CCQ37968.1"/>
    </source>
</evidence>
<gene>
    <name evidence="6" type="primary">trm14</name>
    <name evidence="6" type="ordered locus">Nmlp_3856</name>
</gene>
<dbReference type="Pfam" id="PF01170">
    <property type="entry name" value="UPF0020"/>
    <property type="match status" value="1"/>
</dbReference>
<dbReference type="Proteomes" id="UP000011867">
    <property type="component" value="Chromosome"/>
</dbReference>
<dbReference type="HOGENOM" id="CLU_032119_3_0_2"/>
<evidence type="ECO:0000256" key="4">
    <source>
        <dbReference type="SAM" id="MobiDB-lite"/>
    </source>
</evidence>
<dbReference type="InterPro" id="IPR029063">
    <property type="entry name" value="SAM-dependent_MTases_sf"/>
</dbReference>
<dbReference type="GeneID" id="14652110"/>
<dbReference type="GO" id="GO:0003723">
    <property type="term" value="F:RNA binding"/>
    <property type="evidence" value="ECO:0007669"/>
    <property type="project" value="UniProtKB-UniRule"/>
</dbReference>
<dbReference type="GO" id="GO:0008990">
    <property type="term" value="F:rRNA (guanine-N2-)-methyltransferase activity"/>
    <property type="evidence" value="ECO:0007669"/>
    <property type="project" value="TreeGrafter"/>
</dbReference>
<dbReference type="OrthoDB" id="7080at2157"/>
<dbReference type="RefSeq" id="WP_015410695.1">
    <property type="nucleotide sequence ID" value="NC_020388.1"/>
</dbReference>
<dbReference type="PANTHER" id="PTHR47313">
    <property type="entry name" value="RIBOSOMAL RNA LARGE SUBUNIT METHYLTRANSFERASE K/L"/>
    <property type="match status" value="1"/>
</dbReference>
<dbReference type="Pfam" id="PF22020">
    <property type="entry name" value="RlmL_1st"/>
    <property type="match status" value="1"/>
</dbReference>
<dbReference type="STRING" id="268739.Nmlp_3856"/>
<dbReference type="Gene3D" id="3.40.50.150">
    <property type="entry name" value="Vaccinia Virus protein VP39"/>
    <property type="match status" value="1"/>
</dbReference>
<evidence type="ECO:0000256" key="3">
    <source>
        <dbReference type="PROSITE-ProRule" id="PRU00529"/>
    </source>
</evidence>
<evidence type="ECO:0000256" key="1">
    <source>
        <dbReference type="ARBA" id="ARBA00022603"/>
    </source>
</evidence>
<feature type="domain" description="THUMP" evidence="5">
    <location>
        <begin position="42"/>
        <end position="153"/>
    </location>
</feature>
<dbReference type="EMBL" id="HF582854">
    <property type="protein sequence ID" value="CCQ37968.1"/>
    <property type="molecule type" value="Genomic_DNA"/>
</dbReference>
<dbReference type="Pfam" id="PF02926">
    <property type="entry name" value="THUMP"/>
    <property type="match status" value="1"/>
</dbReference>
<dbReference type="InterPro" id="IPR000241">
    <property type="entry name" value="RlmKL-like_Mtase"/>
</dbReference>
<dbReference type="KEGG" id="nmo:Nmlp_3856"/>
<evidence type="ECO:0000313" key="7">
    <source>
        <dbReference type="Proteomes" id="UP000011867"/>
    </source>
</evidence>
<dbReference type="Gene3D" id="3.30.2130.30">
    <property type="match status" value="1"/>
</dbReference>
<protein>
    <submittedName>
        <fullName evidence="6">tRNA (Guanine(6)-N(2))-dimethyltransferase</fullName>
        <ecNumber evidence="6">2.1.1.256</ecNumber>
    </submittedName>
</protein>
<keyword evidence="2 6" id="KW-0808">Transferase</keyword>
<dbReference type="EC" id="2.1.1.256" evidence="6"/>
<name>M1XLM2_NATM8</name>
<dbReference type="PANTHER" id="PTHR47313:SF1">
    <property type="entry name" value="RIBOSOMAL RNA LARGE SUBUNIT METHYLTRANSFERASE K_L"/>
    <property type="match status" value="1"/>
</dbReference>
<dbReference type="SMART" id="SM00981">
    <property type="entry name" value="THUMP"/>
    <property type="match status" value="1"/>
</dbReference>
<organism evidence="6 7">
    <name type="scientific">Natronomonas moolapensis (strain DSM 18674 / CECT 7526 / JCM 14361 / 8.8.11)</name>
    <dbReference type="NCBI Taxonomy" id="268739"/>
    <lineage>
        <taxon>Archaea</taxon>
        <taxon>Methanobacteriati</taxon>
        <taxon>Methanobacteriota</taxon>
        <taxon>Stenosarchaea group</taxon>
        <taxon>Halobacteria</taxon>
        <taxon>Halobacteriales</taxon>
        <taxon>Natronomonadaceae</taxon>
        <taxon>Natronomonas</taxon>
    </lineage>
</organism>
<feature type="region of interest" description="Disordered" evidence="4">
    <location>
        <begin position="239"/>
        <end position="268"/>
    </location>
</feature>
<dbReference type="GO" id="GO:0008033">
    <property type="term" value="P:tRNA processing"/>
    <property type="evidence" value="ECO:0007669"/>
    <property type="project" value="UniProtKB-ARBA"/>
</dbReference>
<dbReference type="InterPro" id="IPR004114">
    <property type="entry name" value="THUMP_dom"/>
</dbReference>
<accession>M1XLM2</accession>
<dbReference type="InterPro" id="IPR054170">
    <property type="entry name" value="RlmL_1st"/>
</dbReference>
<sequence length="383" mass="41514">MHLLATTNGGLESVAAGEIDDLVGRDASIHHRGVVEFDGDVEDVYDLHYRGRTLHRIMAVLADGVVEELADVYELTASAPVEARLPSSDFGVVGTRHGDHEFTSVDVAERVGQAVIDAYRDAAGTRLPVDLDDPTVKLEAYLYDDRFTLAVDLTGESLHKRPYRICEHDAPVRGTLAYAMLRIAGWTPTDRLVDPMAGSATIPTEAALAATGAVPRPDLEPSFGALPGYDVDRFRRRRDAYADPPSGPGTTRGGSPADRPSTGGALDASALDIEAREIRSRWRRCARVNREAAGLEDAFDVVDADAREASIDADRVVTNLPFGVRTGTDLRELYGAFVDRLEAGDIGRLVALTTSPELLPVEPTERYNIPYGRLDAAIVVWEP</sequence>
<dbReference type="GO" id="GO:0160117">
    <property type="term" value="F:tRNA (guanine(6)-N2)-methyltransferase activity"/>
    <property type="evidence" value="ECO:0007669"/>
    <property type="project" value="UniProtKB-EC"/>
</dbReference>
<keyword evidence="3" id="KW-0694">RNA-binding</keyword>
<dbReference type="CDD" id="cd11715">
    <property type="entry name" value="THUMP_AdoMetMT"/>
    <property type="match status" value="1"/>
</dbReference>
<reference evidence="6 7" key="1">
    <citation type="journal article" date="2013" name="Genome Announc.">
        <title>Genome of the haloarchaeon Natronomonas moolapensis, a neutrophilic member of a previously haloalkaliphilic genus.</title>
        <authorList>
            <person name="Dyall-Smith M.L."/>
            <person name="Pfeiffer F."/>
            <person name="Oberwinkler T."/>
            <person name="Klee K."/>
            <person name="Rampp M."/>
            <person name="Palm P."/>
            <person name="Gross K."/>
            <person name="Schuster S.C."/>
            <person name="Oesterhelt D."/>
        </authorList>
    </citation>
    <scope>NUCLEOTIDE SEQUENCE [LARGE SCALE GENOMIC DNA]</scope>
    <source>
        <strain evidence="7">DSM 18674 / JCM 14361 / 8.8.11</strain>
    </source>
</reference>
<dbReference type="eggNOG" id="arCOG00048">
    <property type="taxonomic scope" value="Archaea"/>
</dbReference>
<evidence type="ECO:0000259" key="5">
    <source>
        <dbReference type="PROSITE" id="PS51165"/>
    </source>
</evidence>
<dbReference type="GO" id="GO:0070043">
    <property type="term" value="F:rRNA (guanine-N7-)-methyltransferase activity"/>
    <property type="evidence" value="ECO:0007669"/>
    <property type="project" value="TreeGrafter"/>
</dbReference>
<dbReference type="PROSITE" id="PS51165">
    <property type="entry name" value="THUMP"/>
    <property type="match status" value="1"/>
</dbReference>
<keyword evidence="7" id="KW-1185">Reference proteome</keyword>